<evidence type="ECO:0000313" key="3">
    <source>
        <dbReference type="EMBL" id="SEP47740.1"/>
    </source>
</evidence>
<accession>A0A1H8Y628</accession>
<dbReference type="OrthoDB" id="668782at2"/>
<gene>
    <name evidence="3" type="ORF">SAMN04489732_111200</name>
</gene>
<feature type="domain" description="YCII-related" evidence="2">
    <location>
        <begin position="1"/>
        <end position="113"/>
    </location>
</feature>
<evidence type="ECO:0000313" key="4">
    <source>
        <dbReference type="Proteomes" id="UP000198582"/>
    </source>
</evidence>
<sequence>MRYMLLICGQSNEGSKPPEDGPADPATESWMAEMDGRGVRLIGDRLRPASMATTVRVKDGEVLLSDGPFAETKEQILGFDLLECADLDEAIEVASKHPAASWGTIEVRPLWPFEAPEQA</sequence>
<name>A0A1H8Y628_9PSEU</name>
<dbReference type="STRING" id="394193.SAMN04489732_111200"/>
<dbReference type="Pfam" id="PF03795">
    <property type="entry name" value="YCII"/>
    <property type="match status" value="1"/>
</dbReference>
<dbReference type="Gene3D" id="3.30.70.1060">
    <property type="entry name" value="Dimeric alpha+beta barrel"/>
    <property type="match status" value="1"/>
</dbReference>
<comment type="similarity">
    <text evidence="1">Belongs to the YciI family.</text>
</comment>
<dbReference type="RefSeq" id="WP_091620352.1">
    <property type="nucleotide sequence ID" value="NZ_FOEF01000011.1"/>
</dbReference>
<evidence type="ECO:0000256" key="1">
    <source>
        <dbReference type="ARBA" id="ARBA00007689"/>
    </source>
</evidence>
<dbReference type="SUPFAM" id="SSF54909">
    <property type="entry name" value="Dimeric alpha+beta barrel"/>
    <property type="match status" value="1"/>
</dbReference>
<dbReference type="InterPro" id="IPR005545">
    <property type="entry name" value="YCII"/>
</dbReference>
<dbReference type="PANTHER" id="PTHR35174">
    <property type="entry name" value="BLL7171 PROTEIN-RELATED"/>
    <property type="match status" value="1"/>
</dbReference>
<dbReference type="Proteomes" id="UP000198582">
    <property type="component" value="Unassembled WGS sequence"/>
</dbReference>
<evidence type="ECO:0000259" key="2">
    <source>
        <dbReference type="Pfam" id="PF03795"/>
    </source>
</evidence>
<organism evidence="3 4">
    <name type="scientific">Amycolatopsis saalfeldensis</name>
    <dbReference type="NCBI Taxonomy" id="394193"/>
    <lineage>
        <taxon>Bacteria</taxon>
        <taxon>Bacillati</taxon>
        <taxon>Actinomycetota</taxon>
        <taxon>Actinomycetes</taxon>
        <taxon>Pseudonocardiales</taxon>
        <taxon>Pseudonocardiaceae</taxon>
        <taxon>Amycolatopsis</taxon>
    </lineage>
</organism>
<dbReference type="InterPro" id="IPR011008">
    <property type="entry name" value="Dimeric_a/b-barrel"/>
</dbReference>
<dbReference type="AlphaFoldDB" id="A0A1H8Y628"/>
<dbReference type="EMBL" id="FOEF01000011">
    <property type="protein sequence ID" value="SEP47740.1"/>
    <property type="molecule type" value="Genomic_DNA"/>
</dbReference>
<dbReference type="PANTHER" id="PTHR35174:SF3">
    <property type="entry name" value="BLL7171 PROTEIN"/>
    <property type="match status" value="1"/>
</dbReference>
<reference evidence="3 4" key="1">
    <citation type="submission" date="2016-10" db="EMBL/GenBank/DDBJ databases">
        <authorList>
            <person name="de Groot N.N."/>
        </authorList>
    </citation>
    <scope>NUCLEOTIDE SEQUENCE [LARGE SCALE GENOMIC DNA]</scope>
    <source>
        <strain evidence="3 4">DSM 44993</strain>
    </source>
</reference>
<protein>
    <submittedName>
        <fullName evidence="3">Uncharacterized conserved protein</fullName>
    </submittedName>
</protein>
<proteinExistence type="inferred from homology"/>
<keyword evidence="4" id="KW-1185">Reference proteome</keyword>